<keyword evidence="1" id="KW-0472">Membrane</keyword>
<dbReference type="HOGENOM" id="CLU_3055545_0_0_1"/>
<sequence length="54" mass="6106">VLSSPTLLYIVFTSYYIYFKYCTSIVCICIFSTKPCCFVLIILPSSSYVCVWGG</sequence>
<feature type="transmembrane region" description="Helical" evidence="1">
    <location>
        <begin position="6"/>
        <end position="31"/>
    </location>
</feature>
<organism evidence="2 3">
    <name type="scientific">Ciona intestinalis</name>
    <name type="common">Transparent sea squirt</name>
    <name type="synonym">Ascidia intestinalis</name>
    <dbReference type="NCBI Taxonomy" id="7719"/>
    <lineage>
        <taxon>Eukaryota</taxon>
        <taxon>Metazoa</taxon>
        <taxon>Chordata</taxon>
        <taxon>Tunicata</taxon>
        <taxon>Ascidiacea</taxon>
        <taxon>Phlebobranchia</taxon>
        <taxon>Cionidae</taxon>
        <taxon>Ciona</taxon>
    </lineage>
</organism>
<proteinExistence type="predicted"/>
<dbReference type="AlphaFoldDB" id="H2XYW3"/>
<keyword evidence="3" id="KW-1185">Reference proteome</keyword>
<reference evidence="2" key="3">
    <citation type="submission" date="2025-09" db="UniProtKB">
        <authorList>
            <consortium name="Ensembl"/>
        </authorList>
    </citation>
    <scope>IDENTIFICATION</scope>
</reference>
<accession>H2XYW3</accession>
<dbReference type="Ensembl" id="ENSCINT00000036142.1">
    <property type="protein sequence ID" value="ENSCINP00000034847.1"/>
    <property type="gene ID" value="ENSCING00000021279.1"/>
</dbReference>
<evidence type="ECO:0000256" key="1">
    <source>
        <dbReference type="SAM" id="Phobius"/>
    </source>
</evidence>
<evidence type="ECO:0000313" key="2">
    <source>
        <dbReference type="Ensembl" id="ENSCINP00000034847.1"/>
    </source>
</evidence>
<dbReference type="Proteomes" id="UP000008144">
    <property type="component" value="Unassembled WGS sequence"/>
</dbReference>
<keyword evidence="1" id="KW-0812">Transmembrane</keyword>
<reference evidence="2" key="2">
    <citation type="submission" date="2025-08" db="UniProtKB">
        <authorList>
            <consortium name="Ensembl"/>
        </authorList>
    </citation>
    <scope>IDENTIFICATION</scope>
</reference>
<dbReference type="InParanoid" id="H2XYW3"/>
<name>H2XYW3_CIOIN</name>
<evidence type="ECO:0000313" key="3">
    <source>
        <dbReference type="Proteomes" id="UP000008144"/>
    </source>
</evidence>
<reference evidence="3" key="1">
    <citation type="journal article" date="2002" name="Science">
        <title>The draft genome of Ciona intestinalis: insights into chordate and vertebrate origins.</title>
        <authorList>
            <person name="Dehal P."/>
            <person name="Satou Y."/>
            <person name="Campbell R.K."/>
            <person name="Chapman J."/>
            <person name="Degnan B."/>
            <person name="De Tomaso A."/>
            <person name="Davidson B."/>
            <person name="Di Gregorio A."/>
            <person name="Gelpke M."/>
            <person name="Goodstein D.M."/>
            <person name="Harafuji N."/>
            <person name="Hastings K.E."/>
            <person name="Ho I."/>
            <person name="Hotta K."/>
            <person name="Huang W."/>
            <person name="Kawashima T."/>
            <person name="Lemaire P."/>
            <person name="Martinez D."/>
            <person name="Meinertzhagen I.A."/>
            <person name="Necula S."/>
            <person name="Nonaka M."/>
            <person name="Putnam N."/>
            <person name="Rash S."/>
            <person name="Saiga H."/>
            <person name="Satake M."/>
            <person name="Terry A."/>
            <person name="Yamada L."/>
            <person name="Wang H.G."/>
            <person name="Awazu S."/>
            <person name="Azumi K."/>
            <person name="Boore J."/>
            <person name="Branno M."/>
            <person name="Chin-Bow S."/>
            <person name="DeSantis R."/>
            <person name="Doyle S."/>
            <person name="Francino P."/>
            <person name="Keys D.N."/>
            <person name="Haga S."/>
            <person name="Hayashi H."/>
            <person name="Hino K."/>
            <person name="Imai K.S."/>
            <person name="Inaba K."/>
            <person name="Kano S."/>
            <person name="Kobayashi K."/>
            <person name="Kobayashi M."/>
            <person name="Lee B.I."/>
            <person name="Makabe K.W."/>
            <person name="Manohar C."/>
            <person name="Matassi G."/>
            <person name="Medina M."/>
            <person name="Mochizuki Y."/>
            <person name="Mount S."/>
            <person name="Morishita T."/>
            <person name="Miura S."/>
            <person name="Nakayama A."/>
            <person name="Nishizaka S."/>
            <person name="Nomoto H."/>
            <person name="Ohta F."/>
            <person name="Oishi K."/>
            <person name="Rigoutsos I."/>
            <person name="Sano M."/>
            <person name="Sasaki A."/>
            <person name="Sasakura Y."/>
            <person name="Shoguchi E."/>
            <person name="Shin-i T."/>
            <person name="Spagnuolo A."/>
            <person name="Stainier D."/>
            <person name="Suzuki M.M."/>
            <person name="Tassy O."/>
            <person name="Takatori N."/>
            <person name="Tokuoka M."/>
            <person name="Yagi K."/>
            <person name="Yoshizaki F."/>
            <person name="Wada S."/>
            <person name="Zhang C."/>
            <person name="Hyatt P.D."/>
            <person name="Larimer F."/>
            <person name="Detter C."/>
            <person name="Doggett N."/>
            <person name="Glavina T."/>
            <person name="Hawkins T."/>
            <person name="Richardson P."/>
            <person name="Lucas S."/>
            <person name="Kohara Y."/>
            <person name="Levine M."/>
            <person name="Satoh N."/>
            <person name="Rokhsar D.S."/>
        </authorList>
    </citation>
    <scope>NUCLEOTIDE SEQUENCE [LARGE SCALE GENOMIC DNA]</scope>
</reference>
<protein>
    <submittedName>
        <fullName evidence="2">Uncharacterized protein</fullName>
    </submittedName>
</protein>
<keyword evidence="1" id="KW-1133">Transmembrane helix</keyword>